<accession>A0ABU6Z874</accession>
<protein>
    <submittedName>
        <fullName evidence="2">Uncharacterized protein</fullName>
    </submittedName>
</protein>
<gene>
    <name evidence="2" type="ORF">PIB30_017690</name>
</gene>
<evidence type="ECO:0000256" key="1">
    <source>
        <dbReference type="SAM" id="MobiDB-lite"/>
    </source>
</evidence>
<sequence>MDQRGRNGLSPVRSDPVVGSLTPTPVQSSALGPGDSMILKSSFSNYQRFGSLTLMPYPHPCEFVSDPVLWALCLTAS</sequence>
<dbReference type="EMBL" id="JASCZI010271912">
    <property type="protein sequence ID" value="MED6217443.1"/>
    <property type="molecule type" value="Genomic_DNA"/>
</dbReference>
<evidence type="ECO:0000313" key="3">
    <source>
        <dbReference type="Proteomes" id="UP001341840"/>
    </source>
</evidence>
<dbReference type="Proteomes" id="UP001341840">
    <property type="component" value="Unassembled WGS sequence"/>
</dbReference>
<feature type="region of interest" description="Disordered" evidence="1">
    <location>
        <begin position="1"/>
        <end position="34"/>
    </location>
</feature>
<proteinExistence type="predicted"/>
<name>A0ABU6Z874_9FABA</name>
<organism evidence="2 3">
    <name type="scientific">Stylosanthes scabra</name>
    <dbReference type="NCBI Taxonomy" id="79078"/>
    <lineage>
        <taxon>Eukaryota</taxon>
        <taxon>Viridiplantae</taxon>
        <taxon>Streptophyta</taxon>
        <taxon>Embryophyta</taxon>
        <taxon>Tracheophyta</taxon>
        <taxon>Spermatophyta</taxon>
        <taxon>Magnoliopsida</taxon>
        <taxon>eudicotyledons</taxon>
        <taxon>Gunneridae</taxon>
        <taxon>Pentapetalae</taxon>
        <taxon>rosids</taxon>
        <taxon>fabids</taxon>
        <taxon>Fabales</taxon>
        <taxon>Fabaceae</taxon>
        <taxon>Papilionoideae</taxon>
        <taxon>50 kb inversion clade</taxon>
        <taxon>dalbergioids sensu lato</taxon>
        <taxon>Dalbergieae</taxon>
        <taxon>Pterocarpus clade</taxon>
        <taxon>Stylosanthes</taxon>
    </lineage>
</organism>
<reference evidence="2 3" key="1">
    <citation type="journal article" date="2023" name="Plants (Basel)">
        <title>Bridging the Gap: Combining Genomics and Transcriptomics Approaches to Understand Stylosanthes scabra, an Orphan Legume from the Brazilian Caatinga.</title>
        <authorList>
            <person name="Ferreira-Neto J.R.C."/>
            <person name="da Silva M.D."/>
            <person name="Binneck E."/>
            <person name="de Melo N.F."/>
            <person name="da Silva R.H."/>
            <person name="de Melo A.L.T.M."/>
            <person name="Pandolfi V."/>
            <person name="Bustamante F.O."/>
            <person name="Brasileiro-Vidal A.C."/>
            <person name="Benko-Iseppon A.M."/>
        </authorList>
    </citation>
    <scope>NUCLEOTIDE SEQUENCE [LARGE SCALE GENOMIC DNA]</scope>
    <source>
        <tissue evidence="2">Leaves</tissue>
    </source>
</reference>
<feature type="compositionally biased region" description="Polar residues" evidence="1">
    <location>
        <begin position="21"/>
        <end position="30"/>
    </location>
</feature>
<keyword evidence="3" id="KW-1185">Reference proteome</keyword>
<comment type="caution">
    <text evidence="2">The sequence shown here is derived from an EMBL/GenBank/DDBJ whole genome shotgun (WGS) entry which is preliminary data.</text>
</comment>
<evidence type="ECO:0000313" key="2">
    <source>
        <dbReference type="EMBL" id="MED6217443.1"/>
    </source>
</evidence>